<dbReference type="Pfam" id="PF00366">
    <property type="entry name" value="Ribosomal_S17"/>
    <property type="match status" value="1"/>
</dbReference>
<keyword evidence="2 6" id="KW-0699">rRNA-binding</keyword>
<dbReference type="InterPro" id="IPR000266">
    <property type="entry name" value="Ribosomal_uS17"/>
</dbReference>
<evidence type="ECO:0000256" key="7">
    <source>
        <dbReference type="RuleBase" id="RU003872"/>
    </source>
</evidence>
<protein>
    <recommendedName>
        <fullName evidence="6">Small ribosomal subunit protein uS17</fullName>
    </recommendedName>
</protein>
<evidence type="ECO:0000313" key="9">
    <source>
        <dbReference type="Proteomes" id="UP000324194"/>
    </source>
</evidence>
<proteinExistence type="inferred from homology"/>
<comment type="similarity">
    <text evidence="1 6 7">Belongs to the universal ribosomal protein uS17 family.</text>
</comment>
<dbReference type="NCBIfam" id="NF004123">
    <property type="entry name" value="PRK05610.1"/>
    <property type="match status" value="1"/>
</dbReference>
<comment type="function">
    <text evidence="6">One of the primary rRNA binding proteins, it binds specifically to the 5'-end of 16S ribosomal RNA.</text>
</comment>
<evidence type="ECO:0000256" key="2">
    <source>
        <dbReference type="ARBA" id="ARBA00022730"/>
    </source>
</evidence>
<dbReference type="InterPro" id="IPR012340">
    <property type="entry name" value="NA-bd_OB-fold"/>
</dbReference>
<evidence type="ECO:0000256" key="5">
    <source>
        <dbReference type="ARBA" id="ARBA00023274"/>
    </source>
</evidence>
<dbReference type="GO" id="GO:0003735">
    <property type="term" value="F:structural constituent of ribosome"/>
    <property type="evidence" value="ECO:0007669"/>
    <property type="project" value="UniProtKB-UniRule"/>
</dbReference>
<dbReference type="KEGG" id="asip:AQUSIP_04550"/>
<organism evidence="8 9">
    <name type="scientific">Aquicella siphonis</name>
    <dbReference type="NCBI Taxonomy" id="254247"/>
    <lineage>
        <taxon>Bacteria</taxon>
        <taxon>Pseudomonadati</taxon>
        <taxon>Pseudomonadota</taxon>
        <taxon>Gammaproteobacteria</taxon>
        <taxon>Legionellales</taxon>
        <taxon>Coxiellaceae</taxon>
        <taxon>Aquicella</taxon>
    </lineage>
</organism>
<name>A0A5E4PF97_9COXI</name>
<dbReference type="EMBL" id="LR699119">
    <property type="protein sequence ID" value="VVC75168.1"/>
    <property type="molecule type" value="Genomic_DNA"/>
</dbReference>
<reference evidence="8 9" key="1">
    <citation type="submission" date="2019-08" db="EMBL/GenBank/DDBJ databases">
        <authorList>
            <person name="Guy L."/>
        </authorList>
    </citation>
    <scope>NUCLEOTIDE SEQUENCE [LARGE SCALE GENOMIC DNA]</scope>
    <source>
        <strain evidence="8 9">SGT-108</strain>
    </source>
</reference>
<gene>
    <name evidence="6 8" type="primary">rpsQ</name>
    <name evidence="8" type="ORF">AQUSIP_04550</name>
</gene>
<keyword evidence="3 6" id="KW-0694">RNA-binding</keyword>
<dbReference type="PANTHER" id="PTHR10744:SF1">
    <property type="entry name" value="SMALL RIBOSOMAL SUBUNIT PROTEIN US17M"/>
    <property type="match status" value="1"/>
</dbReference>
<dbReference type="InterPro" id="IPR019984">
    <property type="entry name" value="Ribosomal_uS17_bact/chlr"/>
</dbReference>
<dbReference type="HAMAP" id="MF_01345_B">
    <property type="entry name" value="Ribosomal_uS17_B"/>
    <property type="match status" value="1"/>
</dbReference>
<dbReference type="GO" id="GO:0019843">
    <property type="term" value="F:rRNA binding"/>
    <property type="evidence" value="ECO:0007669"/>
    <property type="project" value="UniProtKB-UniRule"/>
</dbReference>
<dbReference type="NCBIfam" id="TIGR03635">
    <property type="entry name" value="uS17_bact"/>
    <property type="match status" value="1"/>
</dbReference>
<sequence>MTDEKMVEKEKSSRTITGTVISDKMNKTIVVQVERKVKHPLYGKYIRRFSKMYAHDEDNACHIGDLVVIQQTRPLSKTKRWKLVEILKREEQQ</sequence>
<dbReference type="SUPFAM" id="SSF50249">
    <property type="entry name" value="Nucleic acid-binding proteins"/>
    <property type="match status" value="1"/>
</dbReference>
<dbReference type="GO" id="GO:0022627">
    <property type="term" value="C:cytosolic small ribosomal subunit"/>
    <property type="evidence" value="ECO:0007669"/>
    <property type="project" value="UniProtKB-UniRule"/>
</dbReference>
<dbReference type="PRINTS" id="PR00973">
    <property type="entry name" value="RIBOSOMALS17"/>
</dbReference>
<dbReference type="Proteomes" id="UP000324194">
    <property type="component" value="Chromosome 1"/>
</dbReference>
<dbReference type="PANTHER" id="PTHR10744">
    <property type="entry name" value="40S RIBOSOMAL PROTEIN S11 FAMILY MEMBER"/>
    <property type="match status" value="1"/>
</dbReference>
<keyword evidence="5 6" id="KW-0687">Ribonucleoprotein</keyword>
<comment type="subunit">
    <text evidence="6">Part of the 30S ribosomal subunit.</text>
</comment>
<evidence type="ECO:0000256" key="6">
    <source>
        <dbReference type="HAMAP-Rule" id="MF_01345"/>
    </source>
</evidence>
<evidence type="ECO:0000256" key="1">
    <source>
        <dbReference type="ARBA" id="ARBA00010254"/>
    </source>
</evidence>
<dbReference type="GO" id="GO:0006412">
    <property type="term" value="P:translation"/>
    <property type="evidence" value="ECO:0007669"/>
    <property type="project" value="UniProtKB-UniRule"/>
</dbReference>
<accession>A0A5E4PF97</accession>
<keyword evidence="9" id="KW-1185">Reference proteome</keyword>
<dbReference type="Gene3D" id="2.40.50.140">
    <property type="entry name" value="Nucleic acid-binding proteins"/>
    <property type="match status" value="1"/>
</dbReference>
<evidence type="ECO:0000313" key="8">
    <source>
        <dbReference type="EMBL" id="VVC75168.1"/>
    </source>
</evidence>
<evidence type="ECO:0000256" key="3">
    <source>
        <dbReference type="ARBA" id="ARBA00022884"/>
    </source>
</evidence>
<keyword evidence="4 6" id="KW-0689">Ribosomal protein</keyword>
<dbReference type="AlphaFoldDB" id="A0A5E4PF97"/>
<dbReference type="InterPro" id="IPR019979">
    <property type="entry name" value="Ribosomal_uS17_CS"/>
</dbReference>
<dbReference type="CDD" id="cd00364">
    <property type="entry name" value="Ribosomal_uS17"/>
    <property type="match status" value="1"/>
</dbReference>
<dbReference type="PROSITE" id="PS00056">
    <property type="entry name" value="RIBOSOMAL_S17"/>
    <property type="match status" value="1"/>
</dbReference>
<evidence type="ECO:0000256" key="4">
    <source>
        <dbReference type="ARBA" id="ARBA00022980"/>
    </source>
</evidence>